<keyword evidence="1" id="KW-0812">Transmembrane</keyword>
<keyword evidence="1" id="KW-1133">Transmembrane helix</keyword>
<gene>
    <name evidence="2" type="ORF">LBUCD034_0211</name>
</gene>
<keyword evidence="3" id="KW-1185">Reference proteome</keyword>
<dbReference type="eggNOG" id="ENOG5030BHK">
    <property type="taxonomic scope" value="Bacteria"/>
</dbReference>
<reference evidence="2 3" key="1">
    <citation type="journal article" date="2012" name="J. Biotechnol.">
        <title>Insights into the completely annotated genome of Lactobacillus buchneri CD034, a strain isolated from stable grass silage.</title>
        <authorList>
            <person name="Heinl S."/>
            <person name="Wibberg D."/>
            <person name="Eikmeyer F."/>
            <person name="Szczepanowski R."/>
            <person name="Blom J."/>
            <person name="Linke B."/>
            <person name="Goesmann A."/>
            <person name="Grabherr R."/>
            <person name="Schwab H."/>
            <person name="Puhler A."/>
            <person name="Schluter A."/>
        </authorList>
    </citation>
    <scope>NUCLEOTIDE SEQUENCE [LARGE SCALE GENOMIC DNA]</scope>
    <source>
        <strain evidence="2 3">CD034</strain>
    </source>
</reference>
<sequence length="60" mass="6964">MRRRIWQTHFAEIINGERLNMKHTVLILTGIGVVVAGACLLKSMGWFEDDSHLYDEYEAK</sequence>
<dbReference type="EMBL" id="CP003043">
    <property type="protein sequence ID" value="AFR99319.1"/>
    <property type="molecule type" value="Genomic_DNA"/>
</dbReference>
<proteinExistence type="predicted"/>
<evidence type="ECO:0000313" key="2">
    <source>
        <dbReference type="EMBL" id="AFR99319.1"/>
    </source>
</evidence>
<dbReference type="PATRIC" id="fig|1071400.3.peg.206"/>
<dbReference type="Proteomes" id="UP000007332">
    <property type="component" value="Chromosome"/>
</dbReference>
<keyword evidence="1" id="KW-0472">Membrane</keyword>
<dbReference type="KEGG" id="lbn:LBUCD034_0211"/>
<evidence type="ECO:0000256" key="1">
    <source>
        <dbReference type="SAM" id="Phobius"/>
    </source>
</evidence>
<dbReference type="STRING" id="1071400.LBUCD034_0211"/>
<evidence type="ECO:0000313" key="3">
    <source>
        <dbReference type="Proteomes" id="UP000007332"/>
    </source>
</evidence>
<name>J9W2Q6_LENBU</name>
<feature type="transmembrane region" description="Helical" evidence="1">
    <location>
        <begin position="25"/>
        <end position="47"/>
    </location>
</feature>
<accession>J9W2Q6</accession>
<organism evidence="2 3">
    <name type="scientific">Lentilactobacillus buchneri subsp. silagei CD034</name>
    <dbReference type="NCBI Taxonomy" id="1071400"/>
    <lineage>
        <taxon>Bacteria</taxon>
        <taxon>Bacillati</taxon>
        <taxon>Bacillota</taxon>
        <taxon>Bacilli</taxon>
        <taxon>Lactobacillales</taxon>
        <taxon>Lactobacillaceae</taxon>
        <taxon>Lentilactobacillus</taxon>
        <taxon>Lentilactobacillus buchneri subsp. silagei</taxon>
    </lineage>
</organism>
<dbReference type="HOGENOM" id="CLU_2935692_0_0_9"/>
<dbReference type="AlphaFoldDB" id="J9W2Q6"/>
<protein>
    <submittedName>
        <fullName evidence="2">Uncharacterized protein</fullName>
    </submittedName>
</protein>